<evidence type="ECO:0000256" key="1">
    <source>
        <dbReference type="SAM" id="MobiDB-lite"/>
    </source>
</evidence>
<dbReference type="RefSeq" id="WP_306834430.1">
    <property type="nucleotide sequence ID" value="NZ_JAUSRA010000001.1"/>
</dbReference>
<name>A0ABT9N0L8_9ACTN</name>
<dbReference type="Gene3D" id="3.40.190.10">
    <property type="entry name" value="Periplasmic binding protein-like II"/>
    <property type="match status" value="2"/>
</dbReference>
<protein>
    <recommendedName>
        <fullName evidence="5">PBP domain-containing protein</fullName>
    </recommendedName>
</protein>
<feature type="region of interest" description="Disordered" evidence="1">
    <location>
        <begin position="781"/>
        <end position="853"/>
    </location>
</feature>
<proteinExistence type="predicted"/>
<evidence type="ECO:0000313" key="4">
    <source>
        <dbReference type="Proteomes" id="UP001240984"/>
    </source>
</evidence>
<keyword evidence="2" id="KW-0472">Membrane</keyword>
<keyword evidence="2" id="KW-0812">Transmembrane</keyword>
<gene>
    <name evidence="3" type="ORF">J2S43_005755</name>
</gene>
<organism evidence="3 4">
    <name type="scientific">Catenuloplanes nepalensis</name>
    <dbReference type="NCBI Taxonomy" id="587533"/>
    <lineage>
        <taxon>Bacteria</taxon>
        <taxon>Bacillati</taxon>
        <taxon>Actinomycetota</taxon>
        <taxon>Actinomycetes</taxon>
        <taxon>Micromonosporales</taxon>
        <taxon>Micromonosporaceae</taxon>
        <taxon>Catenuloplanes</taxon>
    </lineage>
</organism>
<dbReference type="Proteomes" id="UP001240984">
    <property type="component" value="Unassembled WGS sequence"/>
</dbReference>
<evidence type="ECO:0000256" key="2">
    <source>
        <dbReference type="SAM" id="Phobius"/>
    </source>
</evidence>
<feature type="compositionally biased region" description="Low complexity" evidence="1">
    <location>
        <begin position="823"/>
        <end position="850"/>
    </location>
</feature>
<dbReference type="EMBL" id="JAUSRA010000001">
    <property type="protein sequence ID" value="MDP9797243.1"/>
    <property type="molecule type" value="Genomic_DNA"/>
</dbReference>
<reference evidence="3 4" key="1">
    <citation type="submission" date="2023-07" db="EMBL/GenBank/DDBJ databases">
        <title>Sequencing the genomes of 1000 actinobacteria strains.</title>
        <authorList>
            <person name="Klenk H.-P."/>
        </authorList>
    </citation>
    <scope>NUCLEOTIDE SEQUENCE [LARGE SCALE GENOMIC DNA]</scope>
    <source>
        <strain evidence="3 4">DSM 44710</strain>
    </source>
</reference>
<feature type="transmembrane region" description="Helical" evidence="2">
    <location>
        <begin position="862"/>
        <end position="881"/>
    </location>
</feature>
<comment type="caution">
    <text evidence="3">The sequence shown here is derived from an EMBL/GenBank/DDBJ whole genome shotgun (WGS) entry which is preliminary data.</text>
</comment>
<keyword evidence="4" id="KW-1185">Reference proteome</keyword>
<accession>A0ABT9N0L8</accession>
<evidence type="ECO:0008006" key="5">
    <source>
        <dbReference type="Google" id="ProtNLM"/>
    </source>
</evidence>
<sequence length="889" mass="93496">MTTMPWRRRAAIGLAVGLAATLTVELGYLGVAQAAEDPSIGKVEYTGTPMTDSAVTLKGDAAFPKLEVTVSQTRELTNQAVTVTWKGMDALVNEGRFYENYLTIMQCWGDDPTAPAGAPAPARETCQYGAFDSFGIDKDPGGLGYTRTRTVLRRDAAEAPLKGPDGQPLRYFVSAENTQGGSVPFWPVTSGWPAVKDGEKPARPKFGQSIDQGGGGVFGYTDTNEVPYAQRRVDGTGEEQFELQTSLESPSLGCGAPVGDAAEPVGRSCWLVVVPRGTTDDGAGTGTVIGPGGKPNISTSPLTASAWAHKLAFRMDFRPVGESCPLGSAQRRIVGSEVAKTAFVNWAPELCGASNVPYSLTTISESIARTTIVSSIPGSTRAALVSRPLRRDPDHPISYAPVALSGVAVGFNFERLVKTGPDTPAAETAVSGTRLPRLNLTPRILAKLLTESYGRSVPVADSKTNVPPEHLADNPTTLFNDPDVLAINPEVKWLNAPPYEAASAAPLTILENSDVTWTLWQWINADPDARKFLDGTPDQWGMTVNPNYKSIALPIENFPKSDPTCTPLTEQEKKDGATPLCVIDRAPYVENLSDAARRTRAANPGGIGSRWMLADDQQNLDPNNNPTYARWKKNTPHPPGSRFVMSITTTSEAARYGLQTAALRNGAGVFVAPDEPGLQAGASAMVPSEEDSRVLVPDPASTVPNAYPLPLLTYSAVAVKDIDTATDATARTELANFVEYVSGPGQIRGLAFGQLPPGYSPLPFQHRLQARRSVEEIKSGVVSGYTDTIPPPPADPGEDPGDVPPLTDGDVPGPTGGGGVPDGGSAPSPGPAPAVSQSSAPAPVPVVQAGRTPDDPGVMPPWVLLVGLLAGLAAAVAAPLVRPRSSGTT</sequence>
<keyword evidence="2" id="KW-1133">Transmembrane helix</keyword>
<feature type="compositionally biased region" description="Low complexity" evidence="1">
    <location>
        <begin position="804"/>
        <end position="813"/>
    </location>
</feature>
<evidence type="ECO:0000313" key="3">
    <source>
        <dbReference type="EMBL" id="MDP9797243.1"/>
    </source>
</evidence>